<evidence type="ECO:0000313" key="2">
    <source>
        <dbReference type="Proteomes" id="UP001500466"/>
    </source>
</evidence>
<name>A0ABP9H2Z9_9ACTN</name>
<sequence>MAHVQDWLSWGRGTRTARPHTLCHDRTYGRECASGPGWHRAAGLAPWGAPAGVEGWEETAVAWLWDLCPPEYRRHEVLQRHPVLLARPARQHAMAALAAARHGYGTARAEVEPRLGPQVVHGLVRMYEHEGPALPQSSMRPGWSRRP</sequence>
<organism evidence="1 2">
    <name type="scientific">Yinghuangia aomiensis</name>
    <dbReference type="NCBI Taxonomy" id="676205"/>
    <lineage>
        <taxon>Bacteria</taxon>
        <taxon>Bacillati</taxon>
        <taxon>Actinomycetota</taxon>
        <taxon>Actinomycetes</taxon>
        <taxon>Kitasatosporales</taxon>
        <taxon>Streptomycetaceae</taxon>
        <taxon>Yinghuangia</taxon>
    </lineage>
</organism>
<accession>A0ABP9H2Z9</accession>
<keyword evidence="2" id="KW-1185">Reference proteome</keyword>
<dbReference type="Proteomes" id="UP001500466">
    <property type="component" value="Unassembled WGS sequence"/>
</dbReference>
<dbReference type="EMBL" id="BAABHS010000007">
    <property type="protein sequence ID" value="GAA4960583.1"/>
    <property type="molecule type" value="Genomic_DNA"/>
</dbReference>
<gene>
    <name evidence="1" type="ORF">GCM10023205_24860</name>
</gene>
<reference evidence="2" key="1">
    <citation type="journal article" date="2019" name="Int. J. Syst. Evol. Microbiol.">
        <title>The Global Catalogue of Microorganisms (GCM) 10K type strain sequencing project: providing services to taxonomists for standard genome sequencing and annotation.</title>
        <authorList>
            <consortium name="The Broad Institute Genomics Platform"/>
            <consortium name="The Broad Institute Genome Sequencing Center for Infectious Disease"/>
            <person name="Wu L."/>
            <person name="Ma J."/>
        </authorList>
    </citation>
    <scope>NUCLEOTIDE SEQUENCE [LARGE SCALE GENOMIC DNA]</scope>
    <source>
        <strain evidence="2">JCM 17986</strain>
    </source>
</reference>
<proteinExistence type="predicted"/>
<protein>
    <submittedName>
        <fullName evidence="1">Uncharacterized protein</fullName>
    </submittedName>
</protein>
<comment type="caution">
    <text evidence="1">The sequence shown here is derived from an EMBL/GenBank/DDBJ whole genome shotgun (WGS) entry which is preliminary data.</text>
</comment>
<evidence type="ECO:0000313" key="1">
    <source>
        <dbReference type="EMBL" id="GAA4960583.1"/>
    </source>
</evidence>